<dbReference type="Gene3D" id="2.70.50.40">
    <property type="entry name" value="GMP phosphodiesterase, delta subunit"/>
    <property type="match status" value="1"/>
</dbReference>
<accession>A0ABI7ZKD3</accession>
<protein>
    <submittedName>
        <fullName evidence="3">Phosphodiesterase 6D</fullName>
    </submittedName>
</protein>
<evidence type="ECO:0000259" key="2">
    <source>
        <dbReference type="Pfam" id="PF05351"/>
    </source>
</evidence>
<organism evidence="3 4">
    <name type="scientific">Felis catus</name>
    <name type="common">Cat</name>
    <name type="synonym">Felis silvestris catus</name>
    <dbReference type="NCBI Taxonomy" id="9685"/>
    <lineage>
        <taxon>Eukaryota</taxon>
        <taxon>Metazoa</taxon>
        <taxon>Chordata</taxon>
        <taxon>Craniata</taxon>
        <taxon>Vertebrata</taxon>
        <taxon>Euteleostomi</taxon>
        <taxon>Mammalia</taxon>
        <taxon>Eutheria</taxon>
        <taxon>Laurasiatheria</taxon>
        <taxon>Carnivora</taxon>
        <taxon>Feliformia</taxon>
        <taxon>Felidae</taxon>
        <taxon>Felinae</taxon>
        <taxon>Felis</taxon>
    </lineage>
</organism>
<feature type="domain" description="GMP phosphodiesterase delta subunit" evidence="2">
    <location>
        <begin position="10"/>
        <end position="124"/>
    </location>
</feature>
<dbReference type="SUPFAM" id="SSF81296">
    <property type="entry name" value="E set domains"/>
    <property type="match status" value="1"/>
</dbReference>
<name>A0ABI7ZKD3_FELCA</name>
<comment type="similarity">
    <text evidence="1">Belongs to the PDE6D/unc-119 family.</text>
</comment>
<sequence>MSAKDERAREILRGFKLNWMNLRDAETGKILWQGTEDLSVPGVEHEARVPKKILKCKAVSRELNFSSAEQMEKFRLEQKVYFKGQCLEEWFFEFGFVIPNSTNTWQSLIEAAPESQMMPASVLTCKLLGIVSTPSFHSLPLIHSSATAVWLWPGPPLLQCILERH</sequence>
<dbReference type="Ensembl" id="ENSFCTT00005064670.1">
    <property type="protein sequence ID" value="ENSFCTP00005046908.1"/>
    <property type="gene ID" value="ENSFCTG00005022544.1"/>
</dbReference>
<dbReference type="InterPro" id="IPR008015">
    <property type="entry name" value="PDED_dom"/>
</dbReference>
<reference evidence="3 4" key="1">
    <citation type="submission" date="2021-02" db="EMBL/GenBank/DDBJ databases">
        <title>Safari Cat Assemblies.</title>
        <authorList>
            <person name="Bredemeyer K.R."/>
            <person name="Murphy W.J."/>
        </authorList>
    </citation>
    <scope>NUCLEOTIDE SEQUENCE [LARGE SCALE GENOMIC DNA]</scope>
</reference>
<evidence type="ECO:0000313" key="4">
    <source>
        <dbReference type="Proteomes" id="UP000823872"/>
    </source>
</evidence>
<dbReference type="Proteomes" id="UP000823872">
    <property type="component" value="Chromosome C1"/>
</dbReference>
<dbReference type="PANTHER" id="PTHR12976:SF0">
    <property type="entry name" value="RETINAL ROD RHODOPSIN-SENSITIVE CGMP 3',5'-CYCLIC PHOSPHODIESTERASE SUBUNIT DELTA"/>
    <property type="match status" value="1"/>
</dbReference>
<dbReference type="InterPro" id="IPR037036">
    <property type="entry name" value="PDED_dom_sf"/>
</dbReference>
<dbReference type="PANTHER" id="PTHR12976">
    <property type="entry name" value="RETINAL ROD RHODOPSIN-SENSITIVE CGMP 3',5'-CYCLIC PHOSPHODIESTERASE DELTA-SUBUNIT"/>
    <property type="match status" value="1"/>
</dbReference>
<keyword evidence="4" id="KW-1185">Reference proteome</keyword>
<dbReference type="Pfam" id="PF05351">
    <property type="entry name" value="GMP_PDE_delta"/>
    <property type="match status" value="1"/>
</dbReference>
<evidence type="ECO:0000313" key="3">
    <source>
        <dbReference type="Ensembl" id="ENSFCTP00005046908.1"/>
    </source>
</evidence>
<evidence type="ECO:0000256" key="1">
    <source>
        <dbReference type="ARBA" id="ARBA00008102"/>
    </source>
</evidence>
<reference evidence="3" key="3">
    <citation type="submission" date="2025-09" db="UniProtKB">
        <authorList>
            <consortium name="Ensembl"/>
        </authorList>
    </citation>
    <scope>IDENTIFICATION</scope>
    <source>
        <strain evidence="3">breed Abyssinian</strain>
    </source>
</reference>
<proteinExistence type="inferred from homology"/>
<dbReference type="InterPro" id="IPR014756">
    <property type="entry name" value="Ig_E-set"/>
</dbReference>
<reference evidence="3" key="2">
    <citation type="submission" date="2025-08" db="UniProtKB">
        <authorList>
            <consortium name="Ensembl"/>
        </authorList>
    </citation>
    <scope>IDENTIFICATION</scope>
    <source>
        <strain evidence="3">breed Abyssinian</strain>
    </source>
</reference>
<dbReference type="GeneTree" id="ENSGT00390000000263"/>